<dbReference type="SMART" id="SM00191">
    <property type="entry name" value="Int_alpha"/>
    <property type="match status" value="5"/>
</dbReference>
<accession>A0ABS9T4H2</accession>
<feature type="region of interest" description="Disordered" evidence="5">
    <location>
        <begin position="501"/>
        <end position="536"/>
    </location>
</feature>
<evidence type="ECO:0000313" key="7">
    <source>
        <dbReference type="Proteomes" id="UP001166784"/>
    </source>
</evidence>
<gene>
    <name evidence="6" type="ORF">MMA15_24435</name>
</gene>
<dbReference type="InterPro" id="IPR013519">
    <property type="entry name" value="Int_alpha_beta-p"/>
</dbReference>
<evidence type="ECO:0000256" key="1">
    <source>
        <dbReference type="ARBA" id="ARBA00022729"/>
    </source>
</evidence>
<comment type="caution">
    <text evidence="6">The sequence shown here is derived from an EMBL/GenBank/DDBJ whole genome shotgun (WGS) entry which is preliminary data.</text>
</comment>
<dbReference type="Gene3D" id="2.130.10.130">
    <property type="entry name" value="Integrin alpha, N-terminal"/>
    <property type="match status" value="3"/>
</dbReference>
<evidence type="ECO:0000313" key="6">
    <source>
        <dbReference type="EMBL" id="MCH6163426.1"/>
    </source>
</evidence>
<dbReference type="InterPro" id="IPR028994">
    <property type="entry name" value="Integrin_alpha_N"/>
</dbReference>
<dbReference type="Pfam" id="PF01839">
    <property type="entry name" value="FG-GAP"/>
    <property type="match status" value="3"/>
</dbReference>
<keyword evidence="7" id="KW-1185">Reference proteome</keyword>
<evidence type="ECO:0000256" key="5">
    <source>
        <dbReference type="SAM" id="MobiDB-lite"/>
    </source>
</evidence>
<keyword evidence="2" id="KW-0677">Repeat</keyword>
<reference evidence="6" key="1">
    <citation type="submission" date="2022-03" db="EMBL/GenBank/DDBJ databases">
        <authorList>
            <person name="Santos J.D.N."/>
            <person name="Kallscheuer N."/>
            <person name="Jogler C."/>
            <person name="Lage O.M."/>
        </authorList>
    </citation>
    <scope>NUCLEOTIDE SEQUENCE</scope>
    <source>
        <strain evidence="6">M600PL45_2</strain>
    </source>
</reference>
<dbReference type="Pfam" id="PF13517">
    <property type="entry name" value="FG-GAP_3"/>
    <property type="match status" value="1"/>
</dbReference>
<dbReference type="SUPFAM" id="SSF69318">
    <property type="entry name" value="Integrin alpha N-terminal domain"/>
    <property type="match status" value="1"/>
</dbReference>
<dbReference type="EMBL" id="JAKWJU010000002">
    <property type="protein sequence ID" value="MCH6163426.1"/>
    <property type="molecule type" value="Genomic_DNA"/>
</dbReference>
<sequence length="536" mass="54815">MNLGALPRDRTVRIVSVAAVTLVVSLLLYTAYAVTSVPHRAAKECRTTEARSDGGPKSGHGEKTSGHDDRRQSRTSAVGAPDGPDGMASAQADFDGDGHTDLAAAGPGGDLHGKRLAGHVAVTYGSRGDERSVRCQLITQDDDGVPGEIEEEAAFGAEAHARDFDGDGYTDLAVTTAEEVDGSAVIILWGSAGGLRGGTAVDGASSGSYETPLAAGDFDGDGHADLALNPGSDDGLLKGPFDRDGDPAATDAIPAPELPDDPTGSLRVADLVSGDVDGDGRSDLLTFHTDDDGESDWSELTWRGNYYRGGKDGFGKPDSSRVPDGETAVVGDVNEDGHGDLIVSPRGEDVGRGAVEVAYGTKDGPGRRTETIDADTPGVPGDGEDLNDSDVFTTLDAGDVDGDGYADVVAGAPRSRKGDAENSAGTVLFLRGGDDGLTGEGARLLDESDVKAKPERQDRFGEGVRLTDVDGDRKADLAVGAPWEGSAPAGGRFKGAAWLVPGGGDGPDTGAAALFGPADFGLSDEDSPTFGESYAK</sequence>
<proteinExistence type="predicted"/>
<evidence type="ECO:0000256" key="3">
    <source>
        <dbReference type="ARBA" id="ARBA00022801"/>
    </source>
</evidence>
<dbReference type="InterPro" id="IPR013517">
    <property type="entry name" value="FG-GAP"/>
</dbReference>
<reference evidence="6" key="2">
    <citation type="journal article" date="2023" name="Int. J. Syst. Evol. Microbiol.">
        <title>Streptomyces marispadix sp. nov., isolated from marine beach sediment of the Northern Coast of Portugal.</title>
        <authorList>
            <person name="dos Santos J.D.N."/>
            <person name="Vitorino I.R."/>
            <person name="Kallscheuer N."/>
            <person name="Srivastava A."/>
            <person name="Krautwurst S."/>
            <person name="Marz M."/>
            <person name="Jogler C."/>
            <person name="Lobo Da Cunha A."/>
            <person name="Catita J."/>
            <person name="Goncalves H."/>
            <person name="Gonzalez I."/>
            <person name="Reyes F."/>
            <person name="Lage O.M."/>
        </authorList>
    </citation>
    <scope>NUCLEOTIDE SEQUENCE</scope>
    <source>
        <strain evidence="6">M600PL45_2</strain>
    </source>
</reference>
<evidence type="ECO:0000256" key="2">
    <source>
        <dbReference type="ARBA" id="ARBA00022737"/>
    </source>
</evidence>
<dbReference type="RefSeq" id="WP_241062330.1">
    <property type="nucleotide sequence ID" value="NZ_JAKWJU010000002.1"/>
</dbReference>
<keyword evidence="4" id="KW-0325">Glycoprotein</keyword>
<dbReference type="PANTHER" id="PTHR23221">
    <property type="entry name" value="GLYCOSYLPHOSPHATIDYLINOSITOL PHOSPHOLIPASE D"/>
    <property type="match status" value="1"/>
</dbReference>
<keyword evidence="3" id="KW-0378">Hydrolase</keyword>
<evidence type="ECO:0000256" key="4">
    <source>
        <dbReference type="ARBA" id="ARBA00023180"/>
    </source>
</evidence>
<protein>
    <submittedName>
        <fullName evidence="6">VCBS repeat-containing protein</fullName>
    </submittedName>
</protein>
<feature type="region of interest" description="Disordered" evidence="5">
    <location>
        <begin position="328"/>
        <end position="347"/>
    </location>
</feature>
<feature type="region of interest" description="Disordered" evidence="5">
    <location>
        <begin position="358"/>
        <end position="388"/>
    </location>
</feature>
<dbReference type="PANTHER" id="PTHR23221:SF7">
    <property type="entry name" value="PHOSPHATIDYLINOSITOL-GLYCAN-SPECIFIC PHOSPHOLIPASE D"/>
    <property type="match status" value="1"/>
</dbReference>
<dbReference type="PROSITE" id="PS51470">
    <property type="entry name" value="FG_GAP"/>
    <property type="match status" value="2"/>
</dbReference>
<dbReference type="Proteomes" id="UP001166784">
    <property type="component" value="Unassembled WGS sequence"/>
</dbReference>
<organism evidence="6 7">
    <name type="scientific">Streptomyces marispadix</name>
    <dbReference type="NCBI Taxonomy" id="2922868"/>
    <lineage>
        <taxon>Bacteria</taxon>
        <taxon>Bacillati</taxon>
        <taxon>Actinomycetota</taxon>
        <taxon>Actinomycetes</taxon>
        <taxon>Kitasatosporales</taxon>
        <taxon>Streptomycetaceae</taxon>
        <taxon>Streptomyces</taxon>
    </lineage>
</organism>
<keyword evidence="1" id="KW-0732">Signal</keyword>
<name>A0ABS9T4H2_9ACTN</name>
<feature type="region of interest" description="Disordered" evidence="5">
    <location>
        <begin position="230"/>
        <end position="266"/>
    </location>
</feature>
<feature type="region of interest" description="Disordered" evidence="5">
    <location>
        <begin position="40"/>
        <end position="110"/>
    </location>
</feature>
<feature type="compositionally biased region" description="Basic and acidic residues" evidence="5">
    <location>
        <begin position="41"/>
        <end position="72"/>
    </location>
</feature>